<evidence type="ECO:0000313" key="1">
    <source>
        <dbReference type="EMBL" id="BDU17490.1"/>
    </source>
</evidence>
<name>A0ABN6UNL2_9GAMM</name>
<protein>
    <submittedName>
        <fullName evidence="1">Uncharacterized protein</fullName>
    </submittedName>
</protein>
<dbReference type="EMBL" id="AP027041">
    <property type="protein sequence ID" value="BDU17490.1"/>
    <property type="molecule type" value="Genomic_DNA"/>
</dbReference>
<accession>A0ABN6UNL2</accession>
<keyword evidence="2" id="KW-1185">Reference proteome</keyword>
<sequence length="61" mass="6611">MEKSAERHAFWQEHVAVGFDVVSREGILQGYACNAPFVIGAFADEPARESAFAGREALALS</sequence>
<evidence type="ECO:0000313" key="2">
    <source>
        <dbReference type="Proteomes" id="UP001317822"/>
    </source>
</evidence>
<gene>
    <name evidence="1" type="ORF">LA521A_26910</name>
</gene>
<reference evidence="1 2" key="1">
    <citation type="journal article" date="2023" name="Int. J. Syst. Evol. Microbiol.">
        <title>Physiological and genomic analyses of cobalamin (vitamin B12)-auxotrophy of Lysobacter auxotrophicus sp. nov., a methionine-auxotrophic chitinolytic bacterium isolated from chitin-treated soil.</title>
        <authorList>
            <person name="Saito A."/>
            <person name="Dohra H."/>
            <person name="Hamada M."/>
            <person name="Moriuchi R."/>
            <person name="Kotsuchibashi Y."/>
            <person name="Mori K."/>
        </authorList>
    </citation>
    <scope>NUCLEOTIDE SEQUENCE [LARGE SCALE GENOMIC DNA]</scope>
    <source>
        <strain evidence="1 2">5-21a</strain>
    </source>
</reference>
<organism evidence="1 2">
    <name type="scientific">Lysobacter auxotrophicus</name>
    <dbReference type="NCBI Taxonomy" id="2992573"/>
    <lineage>
        <taxon>Bacteria</taxon>
        <taxon>Pseudomonadati</taxon>
        <taxon>Pseudomonadota</taxon>
        <taxon>Gammaproteobacteria</taxon>
        <taxon>Lysobacterales</taxon>
        <taxon>Lysobacteraceae</taxon>
        <taxon>Lysobacter</taxon>
    </lineage>
</organism>
<dbReference type="RefSeq" id="WP_281779421.1">
    <property type="nucleotide sequence ID" value="NZ_AP027041.1"/>
</dbReference>
<dbReference type="Proteomes" id="UP001317822">
    <property type="component" value="Chromosome"/>
</dbReference>
<proteinExistence type="predicted"/>